<dbReference type="SUPFAM" id="SSF51556">
    <property type="entry name" value="Metallo-dependent hydrolases"/>
    <property type="match status" value="1"/>
</dbReference>
<dbReference type="InterPro" id="IPR006680">
    <property type="entry name" value="Amidohydro-rel"/>
</dbReference>
<feature type="domain" description="Amidohydrolase-related" evidence="2">
    <location>
        <begin position="7"/>
        <end position="303"/>
    </location>
</feature>
<keyword evidence="1" id="KW-0456">Lyase</keyword>
<gene>
    <name evidence="3" type="ORF">BBN53_11840</name>
</gene>
<dbReference type="Proteomes" id="UP000092950">
    <property type="component" value="Chromosome"/>
</dbReference>
<organism evidence="3 4">
    <name type="scientific">Bordetella pseudohinzii</name>
    <dbReference type="NCBI Taxonomy" id="1331258"/>
    <lineage>
        <taxon>Bacteria</taxon>
        <taxon>Pseudomonadati</taxon>
        <taxon>Pseudomonadota</taxon>
        <taxon>Betaproteobacteria</taxon>
        <taxon>Burkholderiales</taxon>
        <taxon>Alcaligenaceae</taxon>
        <taxon>Bordetella</taxon>
    </lineage>
</organism>
<protein>
    <submittedName>
        <fullName evidence="3">Amidohydrolase</fullName>
    </submittedName>
</protein>
<dbReference type="Pfam" id="PF04909">
    <property type="entry name" value="Amidohydro_2"/>
    <property type="match status" value="1"/>
</dbReference>
<dbReference type="PANTHER" id="PTHR21240">
    <property type="entry name" value="2-AMINO-3-CARBOXYLMUCONATE-6-SEMIALDEHYDE DECARBOXYLASE"/>
    <property type="match status" value="1"/>
</dbReference>
<reference evidence="3 4" key="1">
    <citation type="submission" date="2016-07" db="EMBL/GenBank/DDBJ databases">
        <title>Complete genome sequences of Bordetella pseudohinzii.</title>
        <authorList>
            <person name="Spilker T."/>
            <person name="Darrah R."/>
            <person name="LiPuma J.J."/>
        </authorList>
    </citation>
    <scope>NUCLEOTIDE SEQUENCE [LARGE SCALE GENOMIC DNA]</scope>
    <source>
        <strain evidence="3 4">HI4681</strain>
    </source>
</reference>
<evidence type="ECO:0000313" key="4">
    <source>
        <dbReference type="Proteomes" id="UP000092950"/>
    </source>
</evidence>
<keyword evidence="4" id="KW-1185">Reference proteome</keyword>
<proteinExistence type="predicted"/>
<sequence length="319" mass="34244">MVTLARIDTHQHIVPAAYAAWLTDNGIPGMPHPRWSPAIALELMDRQGIASAVLSVSTPGVHLGDDREARIKAREVNDYTAEVVAARPDRFGFFATLTLPDVAGAIEEAVYALDVLGADGVVLMSNVGNAYLGQAAWDPLMAELNRRAAVVLVHPNELPAPELPGIPGHAADFLLNTTRAAINMARAGYMQRFPDLKIILSHAGGFLPYAAERMARQCSPDGDHEAGLANLRRFYFDTALSSSPYALACLLAFADPDKITFGSDFPHASASRVDHFTRLLDACPLDGAQREAISRGNAQALFPRLSARGERALQTGTPA</sequence>
<dbReference type="InterPro" id="IPR032465">
    <property type="entry name" value="ACMSD"/>
</dbReference>
<dbReference type="PANTHER" id="PTHR21240:SF28">
    <property type="entry name" value="ISO-OROTATE DECARBOXYLASE (EUROFUNG)"/>
    <property type="match status" value="1"/>
</dbReference>
<evidence type="ECO:0000313" key="3">
    <source>
        <dbReference type="EMBL" id="ANY18313.1"/>
    </source>
</evidence>
<dbReference type="EMBL" id="CP016440">
    <property type="protein sequence ID" value="ANY18313.1"/>
    <property type="molecule type" value="Genomic_DNA"/>
</dbReference>
<evidence type="ECO:0000259" key="2">
    <source>
        <dbReference type="Pfam" id="PF04909"/>
    </source>
</evidence>
<dbReference type="Gene3D" id="3.20.20.140">
    <property type="entry name" value="Metal-dependent hydrolases"/>
    <property type="match status" value="1"/>
</dbReference>
<accession>A0ABM6DKA7</accession>
<name>A0ABM6DKA7_9BORD</name>
<dbReference type="InterPro" id="IPR032466">
    <property type="entry name" value="Metal_Hydrolase"/>
</dbReference>
<evidence type="ECO:0000256" key="1">
    <source>
        <dbReference type="ARBA" id="ARBA00023239"/>
    </source>
</evidence>